<dbReference type="Proteomes" id="UP001567538">
    <property type="component" value="Unassembled WGS sequence"/>
</dbReference>
<sequence>MLNPPLICSAIQSPPSPAPSLLPLSASLGRRPSPTRRPTATFQPAARLPLGFGHLSRSLSCPTVGRRCPATAAVQHVAVQQPQPPLSSLYRDVCKNKWKNTNHISTYEHATR</sequence>
<evidence type="ECO:0000313" key="3">
    <source>
        <dbReference type="Proteomes" id="UP001567538"/>
    </source>
</evidence>
<keyword evidence="3" id="KW-1185">Reference proteome</keyword>
<comment type="caution">
    <text evidence="2">The sequence shown here is derived from an EMBL/GenBank/DDBJ whole genome shotgun (WGS) entry which is preliminary data.</text>
</comment>
<feature type="compositionally biased region" description="Low complexity" evidence="1">
    <location>
        <begin position="21"/>
        <end position="39"/>
    </location>
</feature>
<proteinExistence type="predicted"/>
<protein>
    <submittedName>
        <fullName evidence="2">Uncharacterized protein</fullName>
    </submittedName>
</protein>
<evidence type="ECO:0000313" key="2">
    <source>
        <dbReference type="EMBL" id="KAL1558186.1"/>
    </source>
</evidence>
<feature type="region of interest" description="Disordered" evidence="1">
    <location>
        <begin position="12"/>
        <end position="39"/>
    </location>
</feature>
<reference evidence="2 3" key="1">
    <citation type="submission" date="2024-06" db="EMBL/GenBank/DDBJ databases">
        <title>A chromosome level genome sequence of Diviner's sage (Salvia divinorum).</title>
        <authorList>
            <person name="Ford S.A."/>
            <person name="Ro D.-K."/>
            <person name="Ness R.W."/>
            <person name="Phillips M.A."/>
        </authorList>
    </citation>
    <scope>NUCLEOTIDE SEQUENCE [LARGE SCALE GENOMIC DNA]</scope>
    <source>
        <strain evidence="2">SAF-2024a</strain>
        <tissue evidence="2">Leaf</tissue>
    </source>
</reference>
<organism evidence="2 3">
    <name type="scientific">Salvia divinorum</name>
    <name type="common">Maria pastora</name>
    <name type="synonym">Diviner's sage</name>
    <dbReference type="NCBI Taxonomy" id="28513"/>
    <lineage>
        <taxon>Eukaryota</taxon>
        <taxon>Viridiplantae</taxon>
        <taxon>Streptophyta</taxon>
        <taxon>Embryophyta</taxon>
        <taxon>Tracheophyta</taxon>
        <taxon>Spermatophyta</taxon>
        <taxon>Magnoliopsida</taxon>
        <taxon>eudicotyledons</taxon>
        <taxon>Gunneridae</taxon>
        <taxon>Pentapetalae</taxon>
        <taxon>asterids</taxon>
        <taxon>lamiids</taxon>
        <taxon>Lamiales</taxon>
        <taxon>Lamiaceae</taxon>
        <taxon>Nepetoideae</taxon>
        <taxon>Mentheae</taxon>
        <taxon>Salviinae</taxon>
        <taxon>Salvia</taxon>
        <taxon>Salvia subgen. Calosphace</taxon>
    </lineage>
</organism>
<name>A0ABD1HP40_SALDI</name>
<evidence type="ECO:0000256" key="1">
    <source>
        <dbReference type="SAM" id="MobiDB-lite"/>
    </source>
</evidence>
<gene>
    <name evidence="2" type="ORF">AAHA92_08681</name>
</gene>
<accession>A0ABD1HP40</accession>
<dbReference type="AlphaFoldDB" id="A0ABD1HP40"/>
<dbReference type="EMBL" id="JBEAFC010000004">
    <property type="protein sequence ID" value="KAL1558186.1"/>
    <property type="molecule type" value="Genomic_DNA"/>
</dbReference>